<dbReference type="InterPro" id="IPR037359">
    <property type="entry name" value="NST/OST"/>
</dbReference>
<dbReference type="SUPFAM" id="SSF52540">
    <property type="entry name" value="P-loop containing nucleoside triphosphate hydrolases"/>
    <property type="match status" value="1"/>
</dbReference>
<dbReference type="InterPro" id="IPR027417">
    <property type="entry name" value="P-loop_NTPase"/>
</dbReference>
<dbReference type="AlphaFoldDB" id="A0A238JTU2"/>
<proteinExistence type="predicted"/>
<dbReference type="Pfam" id="PF13469">
    <property type="entry name" value="Sulfotransfer_3"/>
    <property type="match status" value="1"/>
</dbReference>
<name>A0A238JTU2_9RHOB</name>
<dbReference type="GO" id="GO:0008146">
    <property type="term" value="F:sulfotransferase activity"/>
    <property type="evidence" value="ECO:0007669"/>
    <property type="project" value="InterPro"/>
</dbReference>
<keyword evidence="1 2" id="KW-0808">Transferase</keyword>
<sequence length="284" mass="32023">MFGIGATKAGTSWLHRYLAAHPDCHVRSIKELHFFDTIDKGRQNAQLSALQRNLQKLQRRQKNGDPANAITRAHRMADIEQYSRVLKKGDEAEYLAFLDEGRDGQRLIADITPSYALLSEGRMEKMANMAADVRFVYLLRDPVARLWSHVRMIAKRRTDAGNDIAERAREILERALGGFEVQITNRGDYRGTLERLNAAVDPSRLFLAFYEDLFSNTTIARLCAFLGIANKTADFGKRVHEGVPVELTMAQRGRAAAFLKPQYDYVEASLGQLPAAWEANRVGV</sequence>
<gene>
    <name evidence="2" type="ORF">COL8621_01174</name>
</gene>
<reference evidence="3" key="1">
    <citation type="submission" date="2017-05" db="EMBL/GenBank/DDBJ databases">
        <authorList>
            <person name="Rodrigo-Torres L."/>
            <person name="Arahal R. D."/>
            <person name="Lucena T."/>
        </authorList>
    </citation>
    <scope>NUCLEOTIDE SEQUENCE [LARGE SCALE GENOMIC DNA]</scope>
    <source>
        <strain evidence="3">CECT 8621</strain>
    </source>
</reference>
<dbReference type="Gene3D" id="3.40.50.300">
    <property type="entry name" value="P-loop containing nucleotide triphosphate hydrolases"/>
    <property type="match status" value="1"/>
</dbReference>
<dbReference type="EMBL" id="FXYE01000001">
    <property type="protein sequence ID" value="SMX34088.1"/>
    <property type="molecule type" value="Genomic_DNA"/>
</dbReference>
<dbReference type="PANTHER" id="PTHR10605:SF56">
    <property type="entry name" value="BIFUNCTIONAL HEPARAN SULFATE N-DEACETYLASE_N-SULFOTRANSFERASE"/>
    <property type="match status" value="1"/>
</dbReference>
<evidence type="ECO:0000313" key="3">
    <source>
        <dbReference type="Proteomes" id="UP000202922"/>
    </source>
</evidence>
<protein>
    <submittedName>
        <fullName evidence="2">Sulfotransferase domain protein</fullName>
    </submittedName>
</protein>
<dbReference type="Proteomes" id="UP000202922">
    <property type="component" value="Unassembled WGS sequence"/>
</dbReference>
<dbReference type="PANTHER" id="PTHR10605">
    <property type="entry name" value="HEPARAN SULFATE SULFOTRANSFERASE"/>
    <property type="match status" value="1"/>
</dbReference>
<accession>A0A238JTU2</accession>
<evidence type="ECO:0000313" key="2">
    <source>
        <dbReference type="EMBL" id="SMX34088.1"/>
    </source>
</evidence>
<keyword evidence="3" id="KW-1185">Reference proteome</keyword>
<organism evidence="2 3">
    <name type="scientific">Actibacterium lipolyticum</name>
    <dbReference type="NCBI Taxonomy" id="1524263"/>
    <lineage>
        <taxon>Bacteria</taxon>
        <taxon>Pseudomonadati</taxon>
        <taxon>Pseudomonadota</taxon>
        <taxon>Alphaproteobacteria</taxon>
        <taxon>Rhodobacterales</taxon>
        <taxon>Roseobacteraceae</taxon>
        <taxon>Actibacterium</taxon>
    </lineage>
</organism>
<evidence type="ECO:0000256" key="1">
    <source>
        <dbReference type="ARBA" id="ARBA00022679"/>
    </source>
</evidence>